<name>A0ABX8UTD7_9BURK</name>
<evidence type="ECO:0000313" key="1">
    <source>
        <dbReference type="EMBL" id="QYD70148.1"/>
    </source>
</evidence>
<dbReference type="InterPro" id="IPR033767">
    <property type="entry name" value="Tail_Gp11"/>
</dbReference>
<dbReference type="EMBL" id="CP080095">
    <property type="protein sequence ID" value="QYD70148.1"/>
    <property type="molecule type" value="Genomic_DNA"/>
</dbReference>
<reference evidence="1 2" key="1">
    <citation type="submission" date="2021-07" db="EMBL/GenBank/DDBJ databases">
        <title>Paraburkholderia edwinii protects Aspergillus sp. from phenazines by acting as a toxin sponge.</title>
        <authorList>
            <person name="Dahlstrom K.M."/>
            <person name="Newman D.K."/>
        </authorList>
    </citation>
    <scope>NUCLEOTIDE SEQUENCE [LARGE SCALE GENOMIC DNA]</scope>
    <source>
        <strain evidence="1 2">Pe01</strain>
    </source>
</reference>
<accession>A0ABX8UTD7</accession>
<gene>
    <name evidence="1" type="ORF">KZJ38_07530</name>
</gene>
<dbReference type="Pfam" id="PF17212">
    <property type="entry name" value="Tube"/>
    <property type="match status" value="1"/>
</dbReference>
<keyword evidence="2" id="KW-1185">Reference proteome</keyword>
<evidence type="ECO:0000313" key="2">
    <source>
        <dbReference type="Proteomes" id="UP000826462"/>
    </source>
</evidence>
<dbReference type="RefSeq" id="WP_219799475.1">
    <property type="nucleotide sequence ID" value="NZ_CP080095.1"/>
</dbReference>
<sequence length="195" mass="22363">MRLTQLDVVNQCLASMGETPLNSIDSDHPFVAAALLKMKTTNTQEQAKGWWFNTDYITLTPDPNTKFIYVPADAINVNPDDDGNALVIRGRRLYDRFRSSYEFTAPVSVSLVRELPFDDLPMLANHMIAARTVLDFQNDYDGDAEKYNKLGGAYQQVFTTLRAEHIRQMKSNMLNNPSVMKTLRQIRPMSRYTRY</sequence>
<proteinExistence type="predicted"/>
<dbReference type="Proteomes" id="UP000826462">
    <property type="component" value="Chromosome 1"/>
</dbReference>
<organism evidence="1 2">
    <name type="scientific">Paraburkholderia edwinii</name>
    <dbReference type="NCBI Taxonomy" id="2861782"/>
    <lineage>
        <taxon>Bacteria</taxon>
        <taxon>Pseudomonadati</taxon>
        <taxon>Pseudomonadota</taxon>
        <taxon>Betaproteobacteria</taxon>
        <taxon>Burkholderiales</taxon>
        <taxon>Burkholderiaceae</taxon>
        <taxon>Paraburkholderia</taxon>
    </lineage>
</organism>
<protein>
    <submittedName>
        <fullName evidence="1">Phage tail protein</fullName>
    </submittedName>
</protein>